<feature type="signal peptide" evidence="1">
    <location>
        <begin position="1"/>
        <end position="18"/>
    </location>
</feature>
<reference evidence="2 3" key="1">
    <citation type="submission" date="2007-08" db="EMBL/GenBank/DDBJ databases">
        <authorList>
            <consortium name="The Vibrio harveyi Genome Sequencing Project"/>
            <person name="Bassler B."/>
            <person name="Clifton S.W."/>
            <person name="Fulton L."/>
            <person name="Delehaunty K."/>
            <person name="Fronick C."/>
            <person name="Harrison M."/>
            <person name="Markivic C."/>
            <person name="Fulton R."/>
            <person name="Tin-Wollam A.-M."/>
            <person name="Shah N."/>
            <person name="Pepin K."/>
            <person name="Nash W."/>
            <person name="Thiruvilangam P."/>
            <person name="Bhonagiri V."/>
            <person name="Waters C."/>
            <person name="Tu K.C."/>
            <person name="Irgon J."/>
            <person name="Wilson R.K."/>
        </authorList>
    </citation>
    <scope>NUCLEOTIDE SEQUENCE [LARGE SCALE GENOMIC DNA]</scope>
    <source>
        <strain evidence="3">ATCC BAA-1116 / BB120</strain>
        <plasmid evidence="2 3">pVIBHAR</plasmid>
    </source>
</reference>
<evidence type="ECO:0000313" key="3">
    <source>
        <dbReference type="Proteomes" id="UP000008152"/>
    </source>
</evidence>
<geneLocation type="plasmid" evidence="2 3">
    <name>pVIBHAR</name>
</geneLocation>
<keyword evidence="2" id="KW-0614">Plasmid</keyword>
<protein>
    <recommendedName>
        <fullName evidence="4">Lipoprotein</fullName>
    </recommendedName>
</protein>
<feature type="chain" id="PRO_5002710882" description="Lipoprotein" evidence="1">
    <location>
        <begin position="19"/>
        <end position="145"/>
    </location>
</feature>
<dbReference type="KEGG" id="vha:VIBHAR_p08162"/>
<organism evidence="2 3">
    <name type="scientific">Vibrio campbellii (strain ATCC BAA-1116)</name>
    <dbReference type="NCBI Taxonomy" id="2902295"/>
    <lineage>
        <taxon>Bacteria</taxon>
        <taxon>Pseudomonadati</taxon>
        <taxon>Pseudomonadota</taxon>
        <taxon>Gammaproteobacteria</taxon>
        <taxon>Vibrionales</taxon>
        <taxon>Vibrionaceae</taxon>
        <taxon>Vibrio</taxon>
    </lineage>
</organism>
<dbReference type="EMBL" id="CP000791">
    <property type="protein sequence ID" value="ABU75009.1"/>
    <property type="molecule type" value="Genomic_DNA"/>
</dbReference>
<keyword evidence="1" id="KW-0732">Signal</keyword>
<dbReference type="PATRIC" id="fig|338187.25.peg.5559"/>
<evidence type="ECO:0000256" key="1">
    <source>
        <dbReference type="SAM" id="SignalP"/>
    </source>
</evidence>
<evidence type="ECO:0000313" key="2">
    <source>
        <dbReference type="EMBL" id="ABU75009.1"/>
    </source>
</evidence>
<proteinExistence type="predicted"/>
<dbReference type="Proteomes" id="UP000008152">
    <property type="component" value="Plasmid pVIBHAR"/>
</dbReference>
<dbReference type="RefSeq" id="WP_011998782.1">
    <property type="nucleotide sequence ID" value="NC_009777.1"/>
</dbReference>
<evidence type="ECO:0008006" key="4">
    <source>
        <dbReference type="Google" id="ProtNLM"/>
    </source>
</evidence>
<dbReference type="AlphaFoldDB" id="A7N921"/>
<name>A7N921_VIBC1</name>
<gene>
    <name evidence="2" type="ordered locus">VIBHAR_p08162</name>
</gene>
<dbReference type="PROSITE" id="PS51257">
    <property type="entry name" value="PROKAR_LIPOPROTEIN"/>
    <property type="match status" value="1"/>
</dbReference>
<sequence length="145" mass="16591">MHRYSFLLIMGLALSGCASDTTGKAANDWIAQKEQCIEQEEQSQALFPRNEWFDSLTKQQKIDVVLYIYNLKHQACTEKESLELERSLNKAGYKELEKHFTVLGAFDWPDESALDGIDIEQVNKLSEQVGLFNLGTVGEQLKFRE</sequence>
<accession>A7N921</accession>